<dbReference type="InterPro" id="IPR036390">
    <property type="entry name" value="WH_DNA-bd_sf"/>
</dbReference>
<dbReference type="Gene3D" id="1.10.10.10">
    <property type="entry name" value="Winged helix-like DNA-binding domain superfamily/Winged helix DNA-binding domain"/>
    <property type="match status" value="1"/>
</dbReference>
<accession>A0A833ED53</accession>
<dbReference type="Pfam" id="PF05124">
    <property type="entry name" value="S_layer_C"/>
    <property type="match status" value="1"/>
</dbReference>
<dbReference type="CDD" id="cd00090">
    <property type="entry name" value="HTH_ARSR"/>
    <property type="match status" value="1"/>
</dbReference>
<dbReference type="InterPro" id="IPR001845">
    <property type="entry name" value="HTH_ArsR_DNA-bd_dom"/>
</dbReference>
<protein>
    <submittedName>
        <fullName evidence="2">ArsR family transcriptional regulator</fullName>
    </submittedName>
</protein>
<evidence type="ECO:0000259" key="1">
    <source>
        <dbReference type="SMART" id="SM00418"/>
    </source>
</evidence>
<reference evidence="2" key="1">
    <citation type="journal article" date="2020" name="ISME J.">
        <title>Gammaproteobacteria mediating utilization of methyl-, sulfur- and petroleum organic compounds in deep ocean hydrothermal plumes.</title>
        <authorList>
            <person name="Zhou Z."/>
            <person name="Liu Y."/>
            <person name="Pan J."/>
            <person name="Cron B.R."/>
            <person name="Toner B.M."/>
            <person name="Anantharaman K."/>
            <person name="Breier J.A."/>
            <person name="Dick G.J."/>
            <person name="Li M."/>
        </authorList>
    </citation>
    <scope>NUCLEOTIDE SEQUENCE</scope>
    <source>
        <strain evidence="2">SZUA-1515</strain>
    </source>
</reference>
<dbReference type="AlphaFoldDB" id="A0A833ED53"/>
<evidence type="ECO:0000313" key="2">
    <source>
        <dbReference type="EMBL" id="HIQ30470.1"/>
    </source>
</evidence>
<dbReference type="SMART" id="SM00418">
    <property type="entry name" value="HTH_ARSR"/>
    <property type="match status" value="1"/>
</dbReference>
<feature type="domain" description="HTH arsR-type" evidence="1">
    <location>
        <begin position="23"/>
        <end position="102"/>
    </location>
</feature>
<gene>
    <name evidence="2" type="ORF">EYH45_07925</name>
</gene>
<dbReference type="GO" id="GO:0003700">
    <property type="term" value="F:DNA-binding transcription factor activity"/>
    <property type="evidence" value="ECO:0007669"/>
    <property type="project" value="InterPro"/>
</dbReference>
<dbReference type="InterPro" id="IPR036388">
    <property type="entry name" value="WH-like_DNA-bd_sf"/>
</dbReference>
<organism evidence="2 3">
    <name type="scientific">Caldiarchaeum subterraneum</name>
    <dbReference type="NCBI Taxonomy" id="311458"/>
    <lineage>
        <taxon>Archaea</taxon>
        <taxon>Nitrososphaerota</taxon>
        <taxon>Candidatus Caldarchaeales</taxon>
        <taxon>Candidatus Caldarchaeaceae</taxon>
        <taxon>Candidatus Caldarchaeum</taxon>
    </lineage>
</organism>
<sequence length="308" mass="34499">MRRTATVKQDNKQISSIIADNPELFKLVSTRTAYRILCAIAEGVGYPAEIARRLSLSKQLVYYYIKRFERNELVSLVGESNVRGGHAQFYRVNTDAVTLVVNRHGWRRASRDMPRRLADFLNPIFKNGRLDGIVVVGSPHPHGPNMSVASDGHYAFQLGLFLGQYVESVDGFKIRLDVDVKAEKLYDNNMILIGGPGVNLITAEVNDLLPIRFNERNYWSGIVSENQIYTSEFTGLVAKVKMNNGKHALVLAGLRAVGTKATVMMLTTRWRELLKRYNPSSERWAAVVLGLDLDGDGKIDSARLLEST</sequence>
<dbReference type="EMBL" id="DQVM01000157">
    <property type="protein sequence ID" value="HIQ30470.1"/>
    <property type="molecule type" value="Genomic_DNA"/>
</dbReference>
<dbReference type="InterPro" id="IPR011991">
    <property type="entry name" value="ArsR-like_HTH"/>
</dbReference>
<proteinExistence type="predicted"/>
<dbReference type="InterPro" id="IPR022651">
    <property type="entry name" value="S_layer_C"/>
</dbReference>
<name>A0A833ED53_CALS0</name>
<comment type="caution">
    <text evidence="2">The sequence shown here is derived from an EMBL/GenBank/DDBJ whole genome shotgun (WGS) entry which is preliminary data.</text>
</comment>
<dbReference type="SUPFAM" id="SSF46785">
    <property type="entry name" value="Winged helix' DNA-binding domain"/>
    <property type="match status" value="1"/>
</dbReference>
<evidence type="ECO:0000313" key="3">
    <source>
        <dbReference type="Proteomes" id="UP000608579"/>
    </source>
</evidence>
<dbReference type="Proteomes" id="UP000608579">
    <property type="component" value="Unassembled WGS sequence"/>
</dbReference>